<evidence type="ECO:0000313" key="9">
    <source>
        <dbReference type="EMBL" id="BCJ34515.1"/>
    </source>
</evidence>
<evidence type="ECO:0000256" key="6">
    <source>
        <dbReference type="SAM" id="MobiDB-lite"/>
    </source>
</evidence>
<dbReference type="Gene3D" id="2.60.120.200">
    <property type="match status" value="1"/>
</dbReference>
<dbReference type="GO" id="GO:0009313">
    <property type="term" value="P:oligosaccharide catabolic process"/>
    <property type="evidence" value="ECO:0007669"/>
    <property type="project" value="TreeGrafter"/>
</dbReference>
<dbReference type="SUPFAM" id="SSF49899">
    <property type="entry name" value="Concanavalin A-like lectins/glucanases"/>
    <property type="match status" value="1"/>
</dbReference>
<evidence type="ECO:0000256" key="5">
    <source>
        <dbReference type="ARBA" id="ARBA00023157"/>
    </source>
</evidence>
<dbReference type="InterPro" id="IPR011040">
    <property type="entry name" value="Sialidase"/>
</dbReference>
<feature type="region of interest" description="Disordered" evidence="6">
    <location>
        <begin position="213"/>
        <end position="238"/>
    </location>
</feature>
<dbReference type="GO" id="GO:0004308">
    <property type="term" value="F:exo-alpha-sialidase activity"/>
    <property type="evidence" value="ECO:0007669"/>
    <property type="project" value="UniProtKB-EC"/>
</dbReference>
<keyword evidence="10" id="KW-1185">Reference proteome</keyword>
<dbReference type="SMART" id="SM00560">
    <property type="entry name" value="LamGL"/>
    <property type="match status" value="1"/>
</dbReference>
<dbReference type="PANTHER" id="PTHR10628">
    <property type="entry name" value="SIALIDASE"/>
    <property type="match status" value="1"/>
</dbReference>
<accession>A0A7R7DMQ4</accession>
<comment type="catalytic activity">
    <reaction evidence="1">
        <text>Hydrolysis of alpha-(2-&gt;3)-, alpha-(2-&gt;6)-, alpha-(2-&gt;8)- glycosidic linkages of terminal sialic acid residues in oligosaccharides, glycoproteins, glycolipids, colominic acid and synthetic substrates.</text>
        <dbReference type="EC" id="3.2.1.18"/>
    </reaction>
</comment>
<comment type="similarity">
    <text evidence="2">Belongs to the glycosyl hydrolase 33 family.</text>
</comment>
<dbReference type="Pfam" id="PF13088">
    <property type="entry name" value="BNR_2"/>
    <property type="match status" value="1"/>
</dbReference>
<dbReference type="AlphaFoldDB" id="A0A7R7DMQ4"/>
<dbReference type="InterPro" id="IPR006558">
    <property type="entry name" value="LamG-like"/>
</dbReference>
<evidence type="ECO:0000313" key="10">
    <source>
        <dbReference type="Proteomes" id="UP000611640"/>
    </source>
</evidence>
<gene>
    <name evidence="9" type="ORF">Athai_20180</name>
</gene>
<evidence type="ECO:0000256" key="3">
    <source>
        <dbReference type="ARBA" id="ARBA00012733"/>
    </source>
</evidence>
<keyword evidence="7" id="KW-0812">Transmembrane</keyword>
<dbReference type="CDD" id="cd15482">
    <property type="entry name" value="Sialidase_non-viral"/>
    <property type="match status" value="1"/>
</dbReference>
<dbReference type="GO" id="GO:0006689">
    <property type="term" value="P:ganglioside catabolic process"/>
    <property type="evidence" value="ECO:0007669"/>
    <property type="project" value="TreeGrafter"/>
</dbReference>
<dbReference type="InterPro" id="IPR036278">
    <property type="entry name" value="Sialidase_sf"/>
</dbReference>
<proteinExistence type="inferred from homology"/>
<dbReference type="GO" id="GO:0005737">
    <property type="term" value="C:cytoplasm"/>
    <property type="evidence" value="ECO:0007669"/>
    <property type="project" value="TreeGrafter"/>
</dbReference>
<dbReference type="SUPFAM" id="SSF50939">
    <property type="entry name" value="Sialidases"/>
    <property type="match status" value="1"/>
</dbReference>
<reference evidence="9 10" key="1">
    <citation type="submission" date="2020-08" db="EMBL/GenBank/DDBJ databases">
        <title>Whole genome shotgun sequence of Actinocatenispora thailandica NBRC 105041.</title>
        <authorList>
            <person name="Komaki H."/>
            <person name="Tamura T."/>
        </authorList>
    </citation>
    <scope>NUCLEOTIDE SEQUENCE [LARGE SCALE GENOMIC DNA]</scope>
    <source>
        <strain evidence="9 10">NBRC 105041</strain>
    </source>
</reference>
<dbReference type="EMBL" id="AP023355">
    <property type="protein sequence ID" value="BCJ34515.1"/>
    <property type="molecule type" value="Genomic_DNA"/>
</dbReference>
<keyword evidence="7" id="KW-1133">Transmembrane helix</keyword>
<dbReference type="PANTHER" id="PTHR10628:SF30">
    <property type="entry name" value="EXO-ALPHA-SIALIDASE"/>
    <property type="match status" value="1"/>
</dbReference>
<evidence type="ECO:0000256" key="4">
    <source>
        <dbReference type="ARBA" id="ARBA00022729"/>
    </source>
</evidence>
<feature type="transmembrane region" description="Helical" evidence="7">
    <location>
        <begin position="53"/>
        <end position="73"/>
    </location>
</feature>
<keyword evidence="5" id="KW-1015">Disulfide bond</keyword>
<keyword evidence="4" id="KW-0732">Signal</keyword>
<dbReference type="InterPro" id="IPR026856">
    <property type="entry name" value="Sialidase_fam"/>
</dbReference>
<dbReference type="InterPro" id="IPR013320">
    <property type="entry name" value="ConA-like_dom_sf"/>
</dbReference>
<dbReference type="Pfam" id="PF13385">
    <property type="entry name" value="Laminin_G_3"/>
    <property type="match status" value="1"/>
</dbReference>
<evidence type="ECO:0000256" key="2">
    <source>
        <dbReference type="ARBA" id="ARBA00009348"/>
    </source>
</evidence>
<feature type="domain" description="LamG-like jellyroll fold" evidence="8">
    <location>
        <begin position="547"/>
        <end position="682"/>
    </location>
</feature>
<dbReference type="GO" id="GO:0016020">
    <property type="term" value="C:membrane"/>
    <property type="evidence" value="ECO:0007669"/>
    <property type="project" value="TreeGrafter"/>
</dbReference>
<evidence type="ECO:0000256" key="1">
    <source>
        <dbReference type="ARBA" id="ARBA00000427"/>
    </source>
</evidence>
<keyword evidence="7" id="KW-0472">Membrane</keyword>
<organism evidence="9 10">
    <name type="scientific">Actinocatenispora thailandica</name>
    <dbReference type="NCBI Taxonomy" id="227318"/>
    <lineage>
        <taxon>Bacteria</taxon>
        <taxon>Bacillati</taxon>
        <taxon>Actinomycetota</taxon>
        <taxon>Actinomycetes</taxon>
        <taxon>Micromonosporales</taxon>
        <taxon>Micromonosporaceae</taxon>
        <taxon>Actinocatenispora</taxon>
    </lineage>
</organism>
<dbReference type="KEGG" id="atl:Athai_20180"/>
<dbReference type="EC" id="3.2.1.18" evidence="3"/>
<protein>
    <recommendedName>
        <fullName evidence="3">exo-alpha-sialidase</fullName>
        <ecNumber evidence="3">3.2.1.18</ecNumber>
    </recommendedName>
</protein>
<evidence type="ECO:0000256" key="7">
    <source>
        <dbReference type="SAM" id="Phobius"/>
    </source>
</evidence>
<evidence type="ECO:0000259" key="8">
    <source>
        <dbReference type="SMART" id="SM00560"/>
    </source>
</evidence>
<sequence length="709" mass="74937">MLRSVDTVARIVLLSIPIHRHSTSYVRAADAAERGSHIMSRPHGRAVSARRPGVVAALAAILLALTTAAATAAPARSTGAGAGAGAGAGVGVGAGAGAGVGVGATEPAPAFDQQVLFRAPTDLAHGCYRIPAIVRSTRGTLLAFAEHRLDNCGDAGDIDLVVRRSTDGGRTWGPERLVNAGHGDTHGNPVPIVDRRTGRILLISTYNLGRSDSQGCATPCPRTPHLQYSDDDGRSWSTPRDISAQIKRPDWDSWYASGPNHGIQLRYGTHAGRLVFGVNAETSDGAGHPIANHAALMYSDDGGTDWHIGAVDTFRYPAGGTSTQKPSELSVAERTDGSIYVAGREQGGTDVGNRDYAVSRDGGETFSTPFRTIPDLVTPMVEGSVLRLAGSRRMLFASPSDTDRRRWMMIRSSYDEGRTWDDADQGRLITTDWSGYSDLVQISADGIGLLYEGGTVDARDEIRFARFNQEYLGFHPSPGPSTPDVSGQHADAHLIGPWAGSGSSRCQGGTACGPTLTDGRYGSAVSLDGSDGFVRVPYDPAQLPGAGDFTWTAWFRYGASTGKQAILWLGGMGSRAPQVWLRGEPANHRLIALMTTAQGTASIASASAYADQQWHHVALERHAGRLTMYVDGAAVAAGDAVAGSVSQTVSFQIQVGQRLDNACRFDGALDEVRGYDRALSADELAAVRANAPVRDGLVLRLPFDSVDPD</sequence>
<dbReference type="Proteomes" id="UP000611640">
    <property type="component" value="Chromosome"/>
</dbReference>
<name>A0A7R7DMQ4_9ACTN</name>
<dbReference type="Gene3D" id="2.120.10.10">
    <property type="match status" value="1"/>
</dbReference>